<reference evidence="2 3" key="1">
    <citation type="submission" date="2018-10" db="EMBL/GenBank/DDBJ databases">
        <title>Natronolimnobius sp. XQ-INN 246 isolated from Inner Mongolia Autonomous Region of China.</title>
        <authorList>
            <person name="Xue Q."/>
        </authorList>
    </citation>
    <scope>NUCLEOTIDE SEQUENCE [LARGE SCALE GENOMIC DNA]</scope>
    <source>
        <strain evidence="2 3">XQ-INN 246</strain>
    </source>
</reference>
<evidence type="ECO:0000313" key="2">
    <source>
        <dbReference type="EMBL" id="THE66630.1"/>
    </source>
</evidence>
<keyword evidence="3" id="KW-1185">Reference proteome</keyword>
<accession>A0A4S3TSE7</accession>
<dbReference type="Proteomes" id="UP000318864">
    <property type="component" value="Unassembled WGS sequence"/>
</dbReference>
<sequence length="94" mass="11418">MNYNYRYRIEPSEAVEAALERHSDTCRQLYNHFLYELSNTDEYLSYTAIQNMVPDLKDWWDELNDVYSKVLQMVARRVSDNLDRLIRIVVAFYR</sequence>
<dbReference type="EMBL" id="RBZW01000003">
    <property type="protein sequence ID" value="THE66630.1"/>
    <property type="molecule type" value="Genomic_DNA"/>
</dbReference>
<dbReference type="AlphaFoldDB" id="A0A4S3TSE7"/>
<dbReference type="Pfam" id="PF12323">
    <property type="entry name" value="HTH_OrfB_IS605"/>
    <property type="match status" value="1"/>
</dbReference>
<gene>
    <name evidence="2" type="ORF">D8Y22_00405</name>
</gene>
<proteinExistence type="predicted"/>
<evidence type="ECO:0000313" key="3">
    <source>
        <dbReference type="Proteomes" id="UP000318864"/>
    </source>
</evidence>
<dbReference type="InterPro" id="IPR021027">
    <property type="entry name" value="Transposase_put_HTH"/>
</dbReference>
<evidence type="ECO:0000259" key="1">
    <source>
        <dbReference type="Pfam" id="PF12323"/>
    </source>
</evidence>
<protein>
    <recommendedName>
        <fullName evidence="1">Transposase putative helix-turn-helix domain-containing protein</fullName>
    </recommendedName>
</protein>
<feature type="domain" description="Transposase putative helix-turn-helix" evidence="1">
    <location>
        <begin position="1"/>
        <end position="36"/>
    </location>
</feature>
<comment type="caution">
    <text evidence="2">The sequence shown here is derived from an EMBL/GenBank/DDBJ whole genome shotgun (WGS) entry which is preliminary data.</text>
</comment>
<organism evidence="2 3">
    <name type="scientific">Salinadaptatus halalkaliphilus</name>
    <dbReference type="NCBI Taxonomy" id="2419781"/>
    <lineage>
        <taxon>Archaea</taxon>
        <taxon>Methanobacteriati</taxon>
        <taxon>Methanobacteriota</taxon>
        <taxon>Stenosarchaea group</taxon>
        <taxon>Halobacteria</taxon>
        <taxon>Halobacteriales</taxon>
        <taxon>Natrialbaceae</taxon>
        <taxon>Salinadaptatus</taxon>
    </lineage>
</organism>
<name>A0A4S3TSE7_9EURY</name>
<dbReference type="OrthoDB" id="275785at2157"/>